<evidence type="ECO:0008006" key="4">
    <source>
        <dbReference type="Google" id="ProtNLM"/>
    </source>
</evidence>
<comment type="caution">
    <text evidence="2">The sequence shown here is derived from an EMBL/GenBank/DDBJ whole genome shotgun (WGS) entry which is preliminary data.</text>
</comment>
<evidence type="ECO:0000313" key="2">
    <source>
        <dbReference type="EMBL" id="GAA1749861.1"/>
    </source>
</evidence>
<evidence type="ECO:0000313" key="3">
    <source>
        <dbReference type="Proteomes" id="UP001500655"/>
    </source>
</evidence>
<gene>
    <name evidence="2" type="ORF">GCM10009681_21290</name>
</gene>
<dbReference type="RefSeq" id="WP_344079430.1">
    <property type="nucleotide sequence ID" value="NZ_BAAALS010000008.1"/>
</dbReference>
<reference evidence="3" key="1">
    <citation type="journal article" date="2019" name="Int. J. Syst. Evol. Microbiol.">
        <title>The Global Catalogue of Microorganisms (GCM) 10K type strain sequencing project: providing services to taxonomists for standard genome sequencing and annotation.</title>
        <authorList>
            <consortium name="The Broad Institute Genomics Platform"/>
            <consortium name="The Broad Institute Genome Sequencing Center for Infectious Disease"/>
            <person name="Wu L."/>
            <person name="Ma J."/>
        </authorList>
    </citation>
    <scope>NUCLEOTIDE SEQUENCE [LARGE SCALE GENOMIC DNA]</scope>
    <source>
        <strain evidence="3">JCM 13249</strain>
    </source>
</reference>
<name>A0ABP4WCA3_9ACTN</name>
<keyword evidence="1" id="KW-1133">Transmembrane helix</keyword>
<sequence length="342" mass="36458">MRLLRTELSRFFARRFLHVLSIFILLIMGTVLAAVAGNSTPVGPEQYAAAKDAAQRDFELNKQMLQLEYENCVEDVTSPTPSGTWGNGGIEVCAGILEKARAISPSDPVAYLPDQFNLRYELDTWLYLAALVLCLFAFTIGASFVGAEWTSGGMTNLALWYPRRVALLATKLTAALLGTAAVGAAYLALWTGGLGLVAQWRGVVDGATAGFWQSTALLCLRVLVLALASAAIGFALASLGRHTASALGIGIGYAIVVELGTLLVFGVLNASFPERFRLSTYIGAWLTQRVELYEYDVCAGVGPGCGNRFYVVDLAASSAVLGTVVVLLAGAALFAFRRRDIA</sequence>
<feature type="transmembrane region" description="Helical" evidence="1">
    <location>
        <begin position="125"/>
        <end position="147"/>
    </location>
</feature>
<dbReference type="EMBL" id="BAAALS010000008">
    <property type="protein sequence ID" value="GAA1749861.1"/>
    <property type="molecule type" value="Genomic_DNA"/>
</dbReference>
<protein>
    <recommendedName>
        <fullName evidence="4">ABC transporter permease</fullName>
    </recommendedName>
</protein>
<feature type="transmembrane region" description="Helical" evidence="1">
    <location>
        <begin position="314"/>
        <end position="336"/>
    </location>
</feature>
<keyword evidence="1" id="KW-0812">Transmembrane</keyword>
<feature type="transmembrane region" description="Helical" evidence="1">
    <location>
        <begin position="168"/>
        <end position="191"/>
    </location>
</feature>
<dbReference type="Proteomes" id="UP001500655">
    <property type="component" value="Unassembled WGS sequence"/>
</dbReference>
<feature type="transmembrane region" description="Helical" evidence="1">
    <location>
        <begin position="244"/>
        <end position="268"/>
    </location>
</feature>
<organism evidence="2 3">
    <name type="scientific">Luedemannella helvata</name>
    <dbReference type="NCBI Taxonomy" id="349315"/>
    <lineage>
        <taxon>Bacteria</taxon>
        <taxon>Bacillati</taxon>
        <taxon>Actinomycetota</taxon>
        <taxon>Actinomycetes</taxon>
        <taxon>Micromonosporales</taxon>
        <taxon>Micromonosporaceae</taxon>
        <taxon>Luedemannella</taxon>
    </lineage>
</organism>
<feature type="transmembrane region" description="Helical" evidence="1">
    <location>
        <begin position="211"/>
        <end position="237"/>
    </location>
</feature>
<keyword evidence="1" id="KW-0472">Membrane</keyword>
<proteinExistence type="predicted"/>
<evidence type="ECO:0000256" key="1">
    <source>
        <dbReference type="SAM" id="Phobius"/>
    </source>
</evidence>
<accession>A0ABP4WCA3</accession>
<keyword evidence="3" id="KW-1185">Reference proteome</keyword>